<protein>
    <submittedName>
        <fullName evidence="9">FAD-dependent oxidoreductase</fullName>
    </submittedName>
</protein>
<dbReference type="PANTHER" id="PTHR43429:SF1">
    <property type="entry name" value="NAD(P)H SULFUR OXIDOREDUCTASE (COA-DEPENDENT)"/>
    <property type="match status" value="1"/>
</dbReference>
<accession>A0A6M0H2V1</accession>
<proteinExistence type="inferred from homology"/>
<evidence type="ECO:0000256" key="4">
    <source>
        <dbReference type="ARBA" id="ARBA00022827"/>
    </source>
</evidence>
<gene>
    <name evidence="9" type="ORF">G3M99_09585</name>
</gene>
<dbReference type="Pfam" id="PF07992">
    <property type="entry name" value="Pyr_redox_2"/>
    <property type="match status" value="1"/>
</dbReference>
<dbReference type="InterPro" id="IPR004099">
    <property type="entry name" value="Pyr_nucl-diS_OxRdtase_dimer"/>
</dbReference>
<organism evidence="9 10">
    <name type="scientific">Clostridium senegalense</name>
    <dbReference type="NCBI Taxonomy" id="1465809"/>
    <lineage>
        <taxon>Bacteria</taxon>
        <taxon>Bacillati</taxon>
        <taxon>Bacillota</taxon>
        <taxon>Clostridia</taxon>
        <taxon>Eubacteriales</taxon>
        <taxon>Clostridiaceae</taxon>
        <taxon>Clostridium</taxon>
    </lineage>
</organism>
<dbReference type="InterPro" id="IPR036188">
    <property type="entry name" value="FAD/NAD-bd_sf"/>
</dbReference>
<comment type="similarity">
    <text evidence="2">Belongs to the class-III pyridine nucleotide-disulfide oxidoreductase family.</text>
</comment>
<feature type="domain" description="FAD/NAD(P)-binding" evidence="8">
    <location>
        <begin position="1"/>
        <end position="305"/>
    </location>
</feature>
<evidence type="ECO:0000256" key="5">
    <source>
        <dbReference type="ARBA" id="ARBA00023002"/>
    </source>
</evidence>
<evidence type="ECO:0000259" key="8">
    <source>
        <dbReference type="Pfam" id="PF07992"/>
    </source>
</evidence>
<keyword evidence="5" id="KW-0560">Oxidoreductase</keyword>
<dbReference type="EMBL" id="JAAGPU010000016">
    <property type="protein sequence ID" value="NEU05100.1"/>
    <property type="molecule type" value="Genomic_DNA"/>
</dbReference>
<keyword evidence="3" id="KW-0285">Flavoprotein</keyword>
<dbReference type="InterPro" id="IPR050260">
    <property type="entry name" value="FAD-bd_OxRdtase"/>
</dbReference>
<dbReference type="PRINTS" id="PR00411">
    <property type="entry name" value="PNDRDTASEI"/>
</dbReference>
<name>A0A6M0H2V1_9CLOT</name>
<evidence type="ECO:0000259" key="7">
    <source>
        <dbReference type="Pfam" id="PF02852"/>
    </source>
</evidence>
<evidence type="ECO:0000256" key="1">
    <source>
        <dbReference type="ARBA" id="ARBA00001974"/>
    </source>
</evidence>
<dbReference type="Gene3D" id="3.50.50.60">
    <property type="entry name" value="FAD/NAD(P)-binding domain"/>
    <property type="match status" value="2"/>
</dbReference>
<dbReference type="SUPFAM" id="SSF55424">
    <property type="entry name" value="FAD/NAD-linked reductases, dimerisation (C-terminal) domain"/>
    <property type="match status" value="1"/>
</dbReference>
<feature type="domain" description="Pyridine nucleotide-disulphide oxidoreductase dimerisation" evidence="7">
    <location>
        <begin position="332"/>
        <end position="429"/>
    </location>
</feature>
<dbReference type="GO" id="GO:0016491">
    <property type="term" value="F:oxidoreductase activity"/>
    <property type="evidence" value="ECO:0007669"/>
    <property type="project" value="UniProtKB-KW"/>
</dbReference>
<dbReference type="RefSeq" id="WP_199870007.1">
    <property type="nucleotide sequence ID" value="NZ_JAAGPU010000016.1"/>
</dbReference>
<evidence type="ECO:0000256" key="6">
    <source>
        <dbReference type="ARBA" id="ARBA00023284"/>
    </source>
</evidence>
<evidence type="ECO:0000313" key="10">
    <source>
        <dbReference type="Proteomes" id="UP000481872"/>
    </source>
</evidence>
<evidence type="ECO:0000313" key="9">
    <source>
        <dbReference type="EMBL" id="NEU05100.1"/>
    </source>
</evidence>
<dbReference type="InterPro" id="IPR016156">
    <property type="entry name" value="FAD/NAD-linked_Rdtase_dimer_sf"/>
</dbReference>
<keyword evidence="10" id="KW-1185">Reference proteome</keyword>
<dbReference type="PRINTS" id="PR00368">
    <property type="entry name" value="FADPNR"/>
</dbReference>
<dbReference type="SUPFAM" id="SSF51905">
    <property type="entry name" value="FAD/NAD(P)-binding domain"/>
    <property type="match status" value="1"/>
</dbReference>
<keyword evidence="6" id="KW-0676">Redox-active center</keyword>
<sequence>MKVIVIGCTHAGTAAIVNLKEDYPNSEVVVYEKNNNISFLSCGIALSIGGVVTETEKLFYNSPENLKSIGVKTNMEHEVLDIDLEKKIVKVKNLNTKEIFEDNYDKLILTLGSWPIVPNFEGKDLENILLCKNYNHAKVIEKECNYAKNVVIIGAGYIGVELAEAFEMKNKNVTLIDAENRIMSKYLDKEFTDIAESEFENHGINLVLGEKVKCFEGTDKKVSKVITDKGCYKADLVILCIGFAPNTNIIKGKLDTLKNGAIIIDEYMRTSEENVFAAGDCCLVRYNPAKDTRYIPLATNAVRMGTLVAKNIKNPTLKYMGTQGTSGIKIYSKSIASTGLTEEVGRATTSLNIESVIINDNYRPEFMPTFKEATLKLVFDKDTKRILGGQIISDVDLTQFMNTLSVAIQNNMTIEELAMTDFFFQPHFNKPWSLLNIAALEALKKYQQ</sequence>
<dbReference type="InterPro" id="IPR023753">
    <property type="entry name" value="FAD/NAD-binding_dom"/>
</dbReference>
<dbReference type="PANTHER" id="PTHR43429">
    <property type="entry name" value="PYRIDINE NUCLEOTIDE-DISULFIDE OXIDOREDUCTASE DOMAIN-CONTAINING"/>
    <property type="match status" value="1"/>
</dbReference>
<keyword evidence="4" id="KW-0274">FAD</keyword>
<comment type="caution">
    <text evidence="9">The sequence shown here is derived from an EMBL/GenBank/DDBJ whole genome shotgun (WGS) entry which is preliminary data.</text>
</comment>
<evidence type="ECO:0000256" key="3">
    <source>
        <dbReference type="ARBA" id="ARBA00022630"/>
    </source>
</evidence>
<dbReference type="Gene3D" id="3.30.390.30">
    <property type="match status" value="1"/>
</dbReference>
<dbReference type="Proteomes" id="UP000481872">
    <property type="component" value="Unassembled WGS sequence"/>
</dbReference>
<comment type="cofactor">
    <cofactor evidence="1">
        <name>FAD</name>
        <dbReference type="ChEBI" id="CHEBI:57692"/>
    </cofactor>
</comment>
<evidence type="ECO:0000256" key="2">
    <source>
        <dbReference type="ARBA" id="ARBA00009130"/>
    </source>
</evidence>
<dbReference type="AlphaFoldDB" id="A0A6M0H2V1"/>
<dbReference type="Pfam" id="PF02852">
    <property type="entry name" value="Pyr_redox_dim"/>
    <property type="match status" value="1"/>
</dbReference>
<reference evidence="9 10" key="1">
    <citation type="submission" date="2020-02" db="EMBL/GenBank/DDBJ databases">
        <title>Genome assembly of a novel Clostridium senegalense strain.</title>
        <authorList>
            <person name="Gupta T.B."/>
            <person name="Jauregui R."/>
            <person name="Maclean P."/>
            <person name="Nawarathana A."/>
            <person name="Brightwell G."/>
        </authorList>
    </citation>
    <scope>NUCLEOTIDE SEQUENCE [LARGE SCALE GENOMIC DNA]</scope>
    <source>
        <strain evidence="9 10">AGRFS4</strain>
    </source>
</reference>